<proteinExistence type="predicted"/>
<accession>A0A6A4HUU1</accession>
<keyword evidence="1" id="KW-0732">Signal</keyword>
<reference evidence="2" key="1">
    <citation type="journal article" date="2019" name="Environ. Microbiol.">
        <title>Fungal ecological strategies reflected in gene transcription - a case study of two litter decomposers.</title>
        <authorList>
            <person name="Barbi F."/>
            <person name="Kohler A."/>
            <person name="Barry K."/>
            <person name="Baskaran P."/>
            <person name="Daum C."/>
            <person name="Fauchery L."/>
            <person name="Ihrmark K."/>
            <person name="Kuo A."/>
            <person name="LaButti K."/>
            <person name="Lipzen A."/>
            <person name="Morin E."/>
            <person name="Grigoriev I.V."/>
            <person name="Henrissat B."/>
            <person name="Lindahl B."/>
            <person name="Martin F."/>
        </authorList>
    </citation>
    <scope>NUCLEOTIDE SEQUENCE</scope>
    <source>
        <strain evidence="2">JB14</strain>
    </source>
</reference>
<dbReference type="Proteomes" id="UP000799118">
    <property type="component" value="Unassembled WGS sequence"/>
</dbReference>
<evidence type="ECO:0000313" key="2">
    <source>
        <dbReference type="EMBL" id="KAE9401490.1"/>
    </source>
</evidence>
<evidence type="ECO:0000313" key="3">
    <source>
        <dbReference type="Proteomes" id="UP000799118"/>
    </source>
</evidence>
<sequence length="137" mass="14035">MMFKSVALLALLNAACASAVALVPTSAPLRRQVATKSMVLITLCSGVDFTGLVCGDWNSVAGEFPGCTSLIDPENPDGDSTPVASVAVPAGVTCTIFTNTDCTGSDLVIAPDTSIPDLSVDNFSDVTQSFLCTILSD</sequence>
<dbReference type="AlphaFoldDB" id="A0A6A4HUU1"/>
<protein>
    <submittedName>
        <fullName evidence="2">Uncharacterized protein</fullName>
    </submittedName>
</protein>
<keyword evidence="3" id="KW-1185">Reference proteome</keyword>
<dbReference type="Gene3D" id="2.60.20.10">
    <property type="entry name" value="Crystallins"/>
    <property type="match status" value="1"/>
</dbReference>
<name>A0A6A4HUU1_9AGAR</name>
<evidence type="ECO:0000256" key="1">
    <source>
        <dbReference type="SAM" id="SignalP"/>
    </source>
</evidence>
<organism evidence="2 3">
    <name type="scientific">Gymnopus androsaceus JB14</name>
    <dbReference type="NCBI Taxonomy" id="1447944"/>
    <lineage>
        <taxon>Eukaryota</taxon>
        <taxon>Fungi</taxon>
        <taxon>Dikarya</taxon>
        <taxon>Basidiomycota</taxon>
        <taxon>Agaricomycotina</taxon>
        <taxon>Agaricomycetes</taxon>
        <taxon>Agaricomycetidae</taxon>
        <taxon>Agaricales</taxon>
        <taxon>Marasmiineae</taxon>
        <taxon>Omphalotaceae</taxon>
        <taxon>Gymnopus</taxon>
    </lineage>
</organism>
<dbReference type="EMBL" id="ML769445">
    <property type="protein sequence ID" value="KAE9401490.1"/>
    <property type="molecule type" value="Genomic_DNA"/>
</dbReference>
<gene>
    <name evidence="2" type="ORF">BT96DRAFT_1018153</name>
</gene>
<feature type="signal peptide" evidence="1">
    <location>
        <begin position="1"/>
        <end position="17"/>
    </location>
</feature>
<feature type="chain" id="PRO_5025362320" evidence="1">
    <location>
        <begin position="18"/>
        <end position="137"/>
    </location>
</feature>